<feature type="transmembrane region" description="Helical" evidence="8">
    <location>
        <begin position="555"/>
        <end position="576"/>
    </location>
</feature>
<feature type="transmembrane region" description="Helical" evidence="8">
    <location>
        <begin position="45"/>
        <end position="63"/>
    </location>
</feature>
<accession>A1AYG1</accession>
<feature type="transmembrane region" description="Helical" evidence="8">
    <location>
        <begin position="155"/>
        <end position="179"/>
    </location>
</feature>
<evidence type="ECO:0000256" key="8">
    <source>
        <dbReference type="SAM" id="Phobius"/>
    </source>
</evidence>
<protein>
    <submittedName>
        <fullName evidence="10">TRAP C4-dicarboxylate transport system permease DctM subunit</fullName>
    </submittedName>
</protein>
<comment type="subcellular location">
    <subcellularLocation>
        <location evidence="1 7">Cell inner membrane</location>
        <topology evidence="1 7">Multi-pass membrane protein</topology>
    </subcellularLocation>
</comment>
<feature type="transmembrane region" description="Helical" evidence="8">
    <location>
        <begin position="238"/>
        <end position="256"/>
    </location>
</feature>
<gene>
    <name evidence="10" type="ordered locus">Pden_0189</name>
</gene>
<dbReference type="HOGENOM" id="CLU_019824_3_0_5"/>
<evidence type="ECO:0000256" key="6">
    <source>
        <dbReference type="ARBA" id="ARBA00023136"/>
    </source>
</evidence>
<dbReference type="GO" id="GO:0022857">
    <property type="term" value="F:transmembrane transporter activity"/>
    <property type="evidence" value="ECO:0007669"/>
    <property type="project" value="UniProtKB-UniRule"/>
</dbReference>
<organism evidence="10 11">
    <name type="scientific">Paracoccus denitrificans (strain Pd 1222)</name>
    <dbReference type="NCBI Taxonomy" id="318586"/>
    <lineage>
        <taxon>Bacteria</taxon>
        <taxon>Pseudomonadati</taxon>
        <taxon>Pseudomonadota</taxon>
        <taxon>Alphaproteobacteria</taxon>
        <taxon>Rhodobacterales</taxon>
        <taxon>Paracoccaceae</taxon>
        <taxon>Paracoccus</taxon>
    </lineage>
</organism>
<feature type="domain" description="TRAP C4-dicarboxylate transport system permease DctM subunit" evidence="9">
    <location>
        <begin position="277"/>
        <end position="579"/>
    </location>
</feature>
<feature type="domain" description="TRAP C4-dicarboxylate transport system permease DctM subunit" evidence="9">
    <location>
        <begin position="14"/>
        <end position="256"/>
    </location>
</feature>
<keyword evidence="11" id="KW-1185">Reference proteome</keyword>
<dbReference type="eggNOG" id="COG4664">
    <property type="taxonomic scope" value="Bacteria"/>
</dbReference>
<evidence type="ECO:0000256" key="7">
    <source>
        <dbReference type="RuleBase" id="RU369079"/>
    </source>
</evidence>
<evidence type="ECO:0000256" key="5">
    <source>
        <dbReference type="ARBA" id="ARBA00022989"/>
    </source>
</evidence>
<feature type="transmembrane region" description="Helical" evidence="8">
    <location>
        <begin position="113"/>
        <end position="143"/>
    </location>
</feature>
<comment type="function">
    <text evidence="7">Part of the tripartite ATP-independent periplasmic (TRAP) transport system.</text>
</comment>
<evidence type="ECO:0000256" key="4">
    <source>
        <dbReference type="ARBA" id="ARBA00022692"/>
    </source>
</evidence>
<dbReference type="Pfam" id="PF06808">
    <property type="entry name" value="DctM"/>
    <property type="match status" value="2"/>
</dbReference>
<dbReference type="STRING" id="318586.Pden_0189"/>
<name>A1AYG1_PARDP</name>
<keyword evidence="5 8" id="KW-1133">Transmembrane helix</keyword>
<evidence type="ECO:0000256" key="2">
    <source>
        <dbReference type="ARBA" id="ARBA00022475"/>
    </source>
</evidence>
<keyword evidence="7" id="KW-0813">Transport</keyword>
<dbReference type="OrthoDB" id="7339120at2"/>
<dbReference type="EnsemblBacteria" id="ABL68305">
    <property type="protein sequence ID" value="ABL68305"/>
    <property type="gene ID" value="Pden_0189"/>
</dbReference>
<keyword evidence="2" id="KW-1003">Cell membrane</keyword>
<dbReference type="KEGG" id="pde:Pden_0189"/>
<evidence type="ECO:0000256" key="3">
    <source>
        <dbReference type="ARBA" id="ARBA00022519"/>
    </source>
</evidence>
<sequence length="625" mass="66227">MFELLASNLAPIMFLSLIGILLLGYPVAFSLAANGLLFFFVAVELSPYAPGTIALSWNLLVALPDRVFSIMSNEVLLAVPFFTFMGIVLQRSGMAEDLLETFGQFFGSVRGGVAYAVVFVGTLLAATTGVVAASVIAMGMISLPVMMRYGYDRRVASGTIMASGTLAQILPPSTILIVLADQLGTSVGDMYTVAFLPSLMLTLSFMLFILLVSIFRPSYVPALPPEALLYREPNGTRGVWQVLALFVVSGIIASLTVRASGMEKTIDVVIFTLCGLSIAALVIALMSRLLGRAALVAGGVLALGFAALAMTRDAGSLAATLAWAASAVCAYVALHGASARGARTRLISAIAERVAFVLVPPVLLIFLVLGTIFIGLATPVEAGAMGAVGSVVLALAKRLADRRPDRLNLAMMTQATYSTAKLCAFILFILIGARVFALTFFGINGHLWVEHLLTGLPGGQRGFMIFTVVVIFVLGCFLDFFEIAFIAIPLLLVPAITLGVDPLWLGLVIAITLQTSFLTPPLGFSLFFLRSIAPKAAYKDEISGKMIDGVSTRQIYLGGIPFVIIQLLLVIVVLFAPEIFMGVGGQAPVMDMEDAMRTLEGFTIDIDPTGGIAVPQIDLTFPSGN</sequence>
<dbReference type="InterPro" id="IPR004681">
    <property type="entry name" value="TRAP_DctM"/>
</dbReference>
<dbReference type="InterPro" id="IPR010656">
    <property type="entry name" value="DctM"/>
</dbReference>
<feature type="transmembrane region" description="Helical" evidence="8">
    <location>
        <begin position="75"/>
        <end position="93"/>
    </location>
</feature>
<reference evidence="11" key="1">
    <citation type="submission" date="2006-12" db="EMBL/GenBank/DDBJ databases">
        <title>Complete sequence of chromosome 1 of Paracoccus denitrificans PD1222.</title>
        <authorList>
            <person name="Copeland A."/>
            <person name="Lucas S."/>
            <person name="Lapidus A."/>
            <person name="Barry K."/>
            <person name="Detter J.C."/>
            <person name="Glavina del Rio T."/>
            <person name="Hammon N."/>
            <person name="Israni S."/>
            <person name="Dalin E."/>
            <person name="Tice H."/>
            <person name="Pitluck S."/>
            <person name="Munk A.C."/>
            <person name="Brettin T."/>
            <person name="Bruce D."/>
            <person name="Han C."/>
            <person name="Tapia R."/>
            <person name="Gilna P."/>
            <person name="Schmutz J."/>
            <person name="Larimer F."/>
            <person name="Land M."/>
            <person name="Hauser L."/>
            <person name="Kyrpides N."/>
            <person name="Lykidis A."/>
            <person name="Spiro S."/>
            <person name="Richardson D.J."/>
            <person name="Moir J.W.B."/>
            <person name="Ferguson S.J."/>
            <person name="van Spanning R.J.M."/>
            <person name="Richardson P."/>
        </authorList>
    </citation>
    <scope>NUCLEOTIDE SEQUENCE [LARGE SCALE GENOMIC DNA]</scope>
    <source>
        <strain evidence="11">Pd 1222</strain>
    </source>
</reference>
<feature type="transmembrane region" description="Helical" evidence="8">
    <location>
        <begin position="504"/>
        <end position="529"/>
    </location>
</feature>
<keyword evidence="6 8" id="KW-0472">Membrane</keyword>
<keyword evidence="4 8" id="KW-0812">Transmembrane</keyword>
<evidence type="ECO:0000259" key="9">
    <source>
        <dbReference type="Pfam" id="PF06808"/>
    </source>
</evidence>
<dbReference type="EMBL" id="CP000489">
    <property type="protein sequence ID" value="ABL68305.1"/>
    <property type="molecule type" value="Genomic_DNA"/>
</dbReference>
<dbReference type="GeneID" id="93451419"/>
<keyword evidence="3 7" id="KW-0997">Cell inner membrane</keyword>
<feature type="transmembrane region" description="Helical" evidence="8">
    <location>
        <begin position="293"/>
        <end position="310"/>
    </location>
</feature>
<dbReference type="GO" id="GO:0005886">
    <property type="term" value="C:plasma membrane"/>
    <property type="evidence" value="ECO:0007669"/>
    <property type="project" value="UniProtKB-SubCell"/>
</dbReference>
<dbReference type="PANTHER" id="PTHR33362">
    <property type="entry name" value="SIALIC ACID TRAP TRANSPORTER PERMEASE PROTEIN SIAT-RELATED"/>
    <property type="match status" value="1"/>
</dbReference>
<feature type="transmembrane region" description="Helical" evidence="8">
    <location>
        <begin position="268"/>
        <end position="286"/>
    </location>
</feature>
<feature type="transmembrane region" description="Helical" evidence="8">
    <location>
        <begin position="354"/>
        <end position="376"/>
    </location>
</feature>
<dbReference type="AlphaFoldDB" id="A1AYG1"/>
<evidence type="ECO:0000313" key="10">
    <source>
        <dbReference type="EMBL" id="ABL68305.1"/>
    </source>
</evidence>
<feature type="transmembrane region" description="Helical" evidence="8">
    <location>
        <begin position="421"/>
        <end position="443"/>
    </location>
</feature>
<dbReference type="Proteomes" id="UP000000361">
    <property type="component" value="Chromosome 1"/>
</dbReference>
<dbReference type="PANTHER" id="PTHR33362:SF7">
    <property type="entry name" value="SLL1103 PROTEIN"/>
    <property type="match status" value="1"/>
</dbReference>
<feature type="transmembrane region" description="Helical" evidence="8">
    <location>
        <begin position="12"/>
        <end position="39"/>
    </location>
</feature>
<feature type="transmembrane region" description="Helical" evidence="8">
    <location>
        <begin position="382"/>
        <end position="400"/>
    </location>
</feature>
<evidence type="ECO:0000256" key="1">
    <source>
        <dbReference type="ARBA" id="ARBA00004429"/>
    </source>
</evidence>
<evidence type="ECO:0000313" key="11">
    <source>
        <dbReference type="Proteomes" id="UP000000361"/>
    </source>
</evidence>
<feature type="transmembrane region" description="Helical" evidence="8">
    <location>
        <begin position="316"/>
        <end position="334"/>
    </location>
</feature>
<feature type="transmembrane region" description="Helical" evidence="8">
    <location>
        <begin position="191"/>
        <end position="215"/>
    </location>
</feature>
<dbReference type="RefSeq" id="WP_011746538.1">
    <property type="nucleotide sequence ID" value="NC_008686.1"/>
</dbReference>
<proteinExistence type="predicted"/>
<feature type="transmembrane region" description="Helical" evidence="8">
    <location>
        <begin position="463"/>
        <end position="492"/>
    </location>
</feature>